<reference evidence="1 2" key="1">
    <citation type="journal article" date="2019" name="Sci. Data">
        <title>Hybrid genome assembly and annotation of Danionella translucida.</title>
        <authorList>
            <person name="Kadobianskyi M."/>
            <person name="Schulze L."/>
            <person name="Schuelke M."/>
            <person name="Judkewitz B."/>
        </authorList>
    </citation>
    <scope>NUCLEOTIDE SEQUENCE [LARGE SCALE GENOMIC DNA]</scope>
    <source>
        <strain evidence="1 2">Bolton</strain>
    </source>
</reference>
<protein>
    <submittedName>
        <fullName evidence="1">Uncharacterized protein</fullName>
    </submittedName>
</protein>
<dbReference type="AlphaFoldDB" id="A0A553N0X9"/>
<name>A0A553N0X9_9TELE</name>
<dbReference type="Proteomes" id="UP000316079">
    <property type="component" value="Unassembled WGS sequence"/>
</dbReference>
<sequence>MLESCTFFFFTPLCHDSRSIIQFLLHSPSVFHLFIPPTTFCGIISVQEVTFKRLGAIKQSSLFELYL</sequence>
<organism evidence="1 2">
    <name type="scientific">Danionella cerebrum</name>
    <dbReference type="NCBI Taxonomy" id="2873325"/>
    <lineage>
        <taxon>Eukaryota</taxon>
        <taxon>Metazoa</taxon>
        <taxon>Chordata</taxon>
        <taxon>Craniata</taxon>
        <taxon>Vertebrata</taxon>
        <taxon>Euteleostomi</taxon>
        <taxon>Actinopterygii</taxon>
        <taxon>Neopterygii</taxon>
        <taxon>Teleostei</taxon>
        <taxon>Ostariophysi</taxon>
        <taxon>Cypriniformes</taxon>
        <taxon>Danionidae</taxon>
        <taxon>Danioninae</taxon>
        <taxon>Danionella</taxon>
    </lineage>
</organism>
<evidence type="ECO:0000313" key="1">
    <source>
        <dbReference type="EMBL" id="TRY59061.1"/>
    </source>
</evidence>
<dbReference type="EMBL" id="SRMA01027149">
    <property type="protein sequence ID" value="TRY59061.1"/>
    <property type="molecule type" value="Genomic_DNA"/>
</dbReference>
<comment type="caution">
    <text evidence="1">The sequence shown here is derived from an EMBL/GenBank/DDBJ whole genome shotgun (WGS) entry which is preliminary data.</text>
</comment>
<proteinExistence type="predicted"/>
<accession>A0A553N0X9</accession>
<keyword evidence="2" id="KW-1185">Reference proteome</keyword>
<gene>
    <name evidence="1" type="ORF">DNTS_008382</name>
</gene>
<dbReference type="OrthoDB" id="19944at2759"/>
<evidence type="ECO:0000313" key="2">
    <source>
        <dbReference type="Proteomes" id="UP000316079"/>
    </source>
</evidence>